<keyword evidence="8" id="KW-0472">Membrane</keyword>
<evidence type="ECO:0000313" key="12">
    <source>
        <dbReference type="Proteomes" id="UP000006757"/>
    </source>
</evidence>
<dbReference type="EMBL" id="AMBO01000373">
    <property type="protein sequence ID" value="EKC99295.1"/>
    <property type="molecule type" value="Genomic_DNA"/>
</dbReference>
<dbReference type="GO" id="GO:0000001">
    <property type="term" value="P:mitochondrion inheritance"/>
    <property type="evidence" value="ECO:0007669"/>
    <property type="project" value="InterPro"/>
</dbReference>
<keyword evidence="3" id="KW-0812">Transmembrane</keyword>
<evidence type="ECO:0000256" key="4">
    <source>
        <dbReference type="ARBA" id="ARBA00022792"/>
    </source>
</evidence>
<dbReference type="InParanoid" id="K1VEM7"/>
<comment type="similarity">
    <text evidence="2">Belongs to the MDM31/MDM32 family.</text>
</comment>
<dbReference type="GO" id="GO:0005743">
    <property type="term" value="C:mitochondrial inner membrane"/>
    <property type="evidence" value="ECO:0007669"/>
    <property type="project" value="UniProtKB-SubCell"/>
</dbReference>
<dbReference type="PANTHER" id="PTHR31068">
    <property type="entry name" value="MITOCHONDRIAL DISTRIBUTION AND MORPHOLOGY PROTEIN 31"/>
    <property type="match status" value="1"/>
</dbReference>
<dbReference type="Proteomes" id="UP000006757">
    <property type="component" value="Unassembled WGS sequence"/>
</dbReference>
<dbReference type="eggNOG" id="ENOG502QQJG">
    <property type="taxonomic scope" value="Eukaryota"/>
</dbReference>
<feature type="region of interest" description="Disordered" evidence="10">
    <location>
        <begin position="223"/>
        <end position="245"/>
    </location>
</feature>
<comment type="caution">
    <text evidence="11">The sequence shown here is derived from an EMBL/GenBank/DDBJ whole genome shotgun (WGS) entry which is preliminary data.</text>
</comment>
<keyword evidence="6" id="KW-1133">Transmembrane helix</keyword>
<evidence type="ECO:0000313" key="11">
    <source>
        <dbReference type="EMBL" id="EKC99295.1"/>
    </source>
</evidence>
<evidence type="ECO:0000256" key="9">
    <source>
        <dbReference type="ARBA" id="ARBA00025191"/>
    </source>
</evidence>
<keyword evidence="5" id="KW-0809">Transit peptide</keyword>
<evidence type="ECO:0000256" key="10">
    <source>
        <dbReference type="SAM" id="MobiDB-lite"/>
    </source>
</evidence>
<protein>
    <submittedName>
        <fullName evidence="11">Organization and biogenesis-related protein</fullName>
    </submittedName>
</protein>
<sequence>MYVSRFAGDGRVFVLALQPSCTPRILRLFNRPPSHCLIHSTGQRLSDKLLIRQNGVVRASYGSPPRPAPPGSSPRQHLDLLTVCLDSLITSCAPGPYRSLYHYPRLLHETREDVNQSSLTTLHTPPLPARLAEVEHQRVHSSEAAEGWCRGWNDTSVEATRIVSVIVLVNADVNNAAANMSSMPGNPPCNTQDPGTERQSSAPCTYLRILALHSPPHQQELGTLAQSAASTHEGGSAERSRELVATSSHSSEVVLHSRLASIQHGRPQCLLQLVRRWKHSMGHPGYHYLRIRGLRHAQLSPTARARCPLDLGLSHCGNGRDSHVGSMSWFVLTGSFESAIVPKWGASKITFRNVYVSRRPQDPQSDPKSHKTQKGDKSTQPSPIPYLSSLIPPDTYLHPPKAAEADNYTMFDLNFDEIDVTLSFTRWLDGKGLVKDAKIKGVRGVIDRRSVWWDTTKSLEPADYRHPSGPGDFELENFIIEDFLVTVYHPGGQRPFNVSIFNARFKPFRKRWLFYDMLSAESMTGQYDNCLFSLHMPQKLGGPHGDHSDSSHSVKRMARFRIDGLPIEHAQFASGNTGAISWITSGKLDAVLDIKFPFHPDDDDVDIMAIFEEIGRNVATITHSGIHPDDAAGDHMSDTIAAIDSCGPGALIPGQARLARPPLRAPGSDSDEQDETKRQVVIDIDLRFRDLKAAVPVFTSDLSVTNNALIRPIVAFINANRTLIPIHCQVKAELKDFDGSWTLFEAGLMTSISNQIYSALAHHVSSEAANSKRLRQVSVWGIQRGAEVLLEALKNMVDPFNHQVATL</sequence>
<feature type="compositionally biased region" description="Basic and acidic residues" evidence="10">
    <location>
        <begin position="359"/>
        <end position="377"/>
    </location>
</feature>
<proteinExistence type="inferred from homology"/>
<evidence type="ECO:0000256" key="2">
    <source>
        <dbReference type="ARBA" id="ARBA00005687"/>
    </source>
</evidence>
<keyword evidence="7" id="KW-0496">Mitochondrion</keyword>
<evidence type="ECO:0000256" key="3">
    <source>
        <dbReference type="ARBA" id="ARBA00022692"/>
    </source>
</evidence>
<dbReference type="InterPro" id="IPR012571">
    <property type="entry name" value="Mdm31/Mdm32"/>
</dbReference>
<reference evidence="11 12" key="1">
    <citation type="journal article" date="2012" name="Eukaryot. Cell">
        <title>Genome sequence of the Trichosporon asahii environmental strain CBS 8904.</title>
        <authorList>
            <person name="Yang R.Y."/>
            <person name="Li H.T."/>
            <person name="Zhu H."/>
            <person name="Zhou G.P."/>
            <person name="Wang M."/>
            <person name="Wang L."/>
        </authorList>
    </citation>
    <scope>NUCLEOTIDE SEQUENCE [LARGE SCALE GENOMIC DNA]</scope>
    <source>
        <strain evidence="11 12">CBS 8904</strain>
    </source>
</reference>
<dbReference type="PANTHER" id="PTHR31068:SF0">
    <property type="entry name" value="MITOCHONDRIAL DISTRIBUTION AND MORPHOLOGY PROTEIN 31"/>
    <property type="match status" value="1"/>
</dbReference>
<evidence type="ECO:0000256" key="1">
    <source>
        <dbReference type="ARBA" id="ARBA00004273"/>
    </source>
</evidence>
<dbReference type="OrthoDB" id="17678at2759"/>
<keyword evidence="4" id="KW-0999">Mitochondrion inner membrane</keyword>
<dbReference type="HOGENOM" id="CLU_349220_0_0_1"/>
<accession>K1VEM7</accession>
<dbReference type="Pfam" id="PF08118">
    <property type="entry name" value="MDM31_MDM32"/>
    <property type="match status" value="1"/>
</dbReference>
<dbReference type="STRING" id="1220162.K1VEM7"/>
<comment type="subcellular location">
    <subcellularLocation>
        <location evidence="1">Mitochondrion inner membrane</location>
    </subcellularLocation>
</comment>
<evidence type="ECO:0000256" key="5">
    <source>
        <dbReference type="ARBA" id="ARBA00022946"/>
    </source>
</evidence>
<gene>
    <name evidence="11" type="ORF">A1Q2_06495</name>
</gene>
<feature type="region of interest" description="Disordered" evidence="10">
    <location>
        <begin position="357"/>
        <end position="384"/>
    </location>
</feature>
<dbReference type="FunCoup" id="K1VEM7">
    <property type="interactions" value="29"/>
</dbReference>
<organism evidence="11 12">
    <name type="scientific">Trichosporon asahii var. asahii (strain CBS 8904)</name>
    <name type="common">Yeast</name>
    <dbReference type="NCBI Taxonomy" id="1220162"/>
    <lineage>
        <taxon>Eukaryota</taxon>
        <taxon>Fungi</taxon>
        <taxon>Dikarya</taxon>
        <taxon>Basidiomycota</taxon>
        <taxon>Agaricomycotina</taxon>
        <taxon>Tremellomycetes</taxon>
        <taxon>Trichosporonales</taxon>
        <taxon>Trichosporonaceae</taxon>
        <taxon>Trichosporon</taxon>
    </lineage>
</organism>
<evidence type="ECO:0000256" key="8">
    <source>
        <dbReference type="ARBA" id="ARBA00023136"/>
    </source>
</evidence>
<comment type="function">
    <text evidence="9">Involved in the organization of the mitochondrial membranes and the global structure of the mitochondria. Also required for mitochondrial distribution and mobility as well as for the maintenance of mitochondrial DNA nucleoids structures.</text>
</comment>
<name>K1VEM7_TRIAC</name>
<evidence type="ECO:0000256" key="7">
    <source>
        <dbReference type="ARBA" id="ARBA00023128"/>
    </source>
</evidence>
<dbReference type="GO" id="GO:0007005">
    <property type="term" value="P:mitochondrion organization"/>
    <property type="evidence" value="ECO:0007669"/>
    <property type="project" value="InterPro"/>
</dbReference>
<dbReference type="AlphaFoldDB" id="K1VEM7"/>
<evidence type="ECO:0000256" key="6">
    <source>
        <dbReference type="ARBA" id="ARBA00022989"/>
    </source>
</evidence>
<keyword evidence="12" id="KW-1185">Reference proteome</keyword>